<proteinExistence type="predicted"/>
<organism evidence="1 2">
    <name type="scientific">Vitrella brassicaformis (strain CCMP3155)</name>
    <dbReference type="NCBI Taxonomy" id="1169540"/>
    <lineage>
        <taxon>Eukaryota</taxon>
        <taxon>Sar</taxon>
        <taxon>Alveolata</taxon>
        <taxon>Colpodellida</taxon>
        <taxon>Vitrellaceae</taxon>
        <taxon>Vitrella</taxon>
    </lineage>
</organism>
<reference evidence="1 2" key="1">
    <citation type="submission" date="2014-11" db="EMBL/GenBank/DDBJ databases">
        <authorList>
            <person name="Zhu J."/>
            <person name="Qi W."/>
            <person name="Song R."/>
        </authorList>
    </citation>
    <scope>NUCLEOTIDE SEQUENCE [LARGE SCALE GENOMIC DNA]</scope>
</reference>
<evidence type="ECO:0000313" key="2">
    <source>
        <dbReference type="Proteomes" id="UP000041254"/>
    </source>
</evidence>
<dbReference type="OrthoDB" id="409663at2759"/>
<dbReference type="OMA" id="FFYPMEK"/>
<dbReference type="VEuPathDB" id="CryptoDB:Vbra_7465"/>
<evidence type="ECO:0000313" key="1">
    <source>
        <dbReference type="EMBL" id="CEL95969.1"/>
    </source>
</evidence>
<dbReference type="STRING" id="1169540.A0A0G4EIZ7"/>
<dbReference type="InParanoid" id="A0A0G4EIZ7"/>
<dbReference type="AlphaFoldDB" id="A0A0G4EIZ7"/>
<accession>A0A0G4EIZ7</accession>
<gene>
    <name evidence="1" type="ORF">Vbra_7465</name>
</gene>
<name>A0A0G4EIZ7_VITBC</name>
<dbReference type="Proteomes" id="UP000041254">
    <property type="component" value="Unassembled WGS sequence"/>
</dbReference>
<dbReference type="FunCoup" id="A0A0G4EIZ7">
    <property type="interactions" value="40"/>
</dbReference>
<keyword evidence="2" id="KW-1185">Reference proteome</keyword>
<sequence length="130" mass="14705">MLNYVPRRTPGVKLLYGKRPVQRIIAGHSKFLIAIPTTTTDKIYEKVDESVYYENNTYNPLQWKDYVKIKLDAQNLIEADVKSALTNLDFYPKIQGLYAGQQSLAEMDAALKMSAKPQFKFPLASGGTTK</sequence>
<dbReference type="PhylomeDB" id="A0A0G4EIZ7"/>
<protein>
    <submittedName>
        <fullName evidence="1">Uncharacterized protein</fullName>
    </submittedName>
</protein>
<dbReference type="EMBL" id="CDMY01000242">
    <property type="protein sequence ID" value="CEL95969.1"/>
    <property type="molecule type" value="Genomic_DNA"/>
</dbReference>